<keyword evidence="5" id="KW-1185">Reference proteome</keyword>
<dbReference type="Pfam" id="PF02148">
    <property type="entry name" value="zf-UBP"/>
    <property type="match status" value="1"/>
</dbReference>
<keyword evidence="2" id="KW-0863">Zinc-finger</keyword>
<sequence>MDRCKHVGRLRLAQDHSILNPQKWCCRECATTESVWACLKCSHVACGRYIEDHALKHFEETGHPLAM</sequence>
<evidence type="ECO:0000259" key="3">
    <source>
        <dbReference type="PROSITE" id="PS50271"/>
    </source>
</evidence>
<dbReference type="GO" id="GO:0005737">
    <property type="term" value="C:cytoplasm"/>
    <property type="evidence" value="ECO:0007669"/>
    <property type="project" value="TreeGrafter"/>
</dbReference>
<dbReference type="InterPro" id="IPR013083">
    <property type="entry name" value="Znf_RING/FYVE/PHD"/>
</dbReference>
<evidence type="ECO:0000313" key="5">
    <source>
        <dbReference type="Proteomes" id="UP000269945"/>
    </source>
</evidence>
<name>A0A9X9MAS5_GULGU</name>
<gene>
    <name evidence="4" type="ORF">BN2614_LOCUS3</name>
</gene>
<dbReference type="EMBL" id="CYRY02045279">
    <property type="protein sequence ID" value="VCX40630.1"/>
    <property type="molecule type" value="Genomic_DNA"/>
</dbReference>
<reference evidence="4 5" key="1">
    <citation type="submission" date="2018-10" db="EMBL/GenBank/DDBJ databases">
        <authorList>
            <person name="Ekblom R."/>
            <person name="Jareborg N."/>
        </authorList>
    </citation>
    <scope>NUCLEOTIDE SEQUENCE [LARGE SCALE GENOMIC DNA]</scope>
    <source>
        <tissue evidence="4">Muscle</tissue>
    </source>
</reference>
<dbReference type="AlphaFoldDB" id="A0A9X9MAS5"/>
<dbReference type="PANTHER" id="PTHR24007:SF7">
    <property type="entry name" value="BRCA1-ASSOCIATED PROTEIN"/>
    <property type="match status" value="1"/>
</dbReference>
<keyword evidence="2" id="KW-0862">Zinc</keyword>
<evidence type="ECO:0000256" key="2">
    <source>
        <dbReference type="PROSITE-ProRule" id="PRU00502"/>
    </source>
</evidence>
<feature type="domain" description="UBP-type" evidence="3">
    <location>
        <begin position="2"/>
        <end position="67"/>
    </location>
</feature>
<evidence type="ECO:0000313" key="4">
    <source>
        <dbReference type="EMBL" id="VCX40630.1"/>
    </source>
</evidence>
<keyword evidence="2" id="KW-0479">Metal-binding</keyword>
<dbReference type="GO" id="GO:0016567">
    <property type="term" value="P:protein ubiquitination"/>
    <property type="evidence" value="ECO:0007669"/>
    <property type="project" value="TreeGrafter"/>
</dbReference>
<dbReference type="SMART" id="SM00290">
    <property type="entry name" value="ZnF_UBP"/>
    <property type="match status" value="1"/>
</dbReference>
<protein>
    <recommendedName>
        <fullName evidence="3">UBP-type domain-containing protein</fullName>
    </recommendedName>
</protein>
<dbReference type="PROSITE" id="PS50271">
    <property type="entry name" value="ZF_UBP"/>
    <property type="match status" value="1"/>
</dbReference>
<dbReference type="Proteomes" id="UP000269945">
    <property type="component" value="Unassembled WGS sequence"/>
</dbReference>
<dbReference type="SUPFAM" id="SSF57850">
    <property type="entry name" value="RING/U-box"/>
    <property type="match status" value="1"/>
</dbReference>
<keyword evidence="1" id="KW-0833">Ubl conjugation pathway</keyword>
<dbReference type="GO" id="GO:0008270">
    <property type="term" value="F:zinc ion binding"/>
    <property type="evidence" value="ECO:0007669"/>
    <property type="project" value="UniProtKB-KW"/>
</dbReference>
<accession>A0A9X9MAS5</accession>
<feature type="non-terminal residue" evidence="4">
    <location>
        <position position="67"/>
    </location>
</feature>
<proteinExistence type="predicted"/>
<dbReference type="Gene3D" id="3.30.40.10">
    <property type="entry name" value="Zinc/RING finger domain, C3HC4 (zinc finger)"/>
    <property type="match status" value="1"/>
</dbReference>
<comment type="caution">
    <text evidence="4">The sequence shown here is derived from an EMBL/GenBank/DDBJ whole genome shotgun (WGS) entry which is preliminary data.</text>
</comment>
<dbReference type="InterPro" id="IPR001607">
    <property type="entry name" value="Znf_UBP"/>
</dbReference>
<dbReference type="GO" id="GO:0007265">
    <property type="term" value="P:Ras protein signal transduction"/>
    <property type="evidence" value="ECO:0007669"/>
    <property type="project" value="TreeGrafter"/>
</dbReference>
<organism evidence="4 5">
    <name type="scientific">Gulo gulo</name>
    <name type="common">Wolverine</name>
    <name type="synonym">Gluton</name>
    <dbReference type="NCBI Taxonomy" id="48420"/>
    <lineage>
        <taxon>Eukaryota</taxon>
        <taxon>Metazoa</taxon>
        <taxon>Chordata</taxon>
        <taxon>Craniata</taxon>
        <taxon>Vertebrata</taxon>
        <taxon>Euteleostomi</taxon>
        <taxon>Mammalia</taxon>
        <taxon>Eutheria</taxon>
        <taxon>Laurasiatheria</taxon>
        <taxon>Carnivora</taxon>
        <taxon>Caniformia</taxon>
        <taxon>Musteloidea</taxon>
        <taxon>Mustelidae</taxon>
        <taxon>Guloninae</taxon>
        <taxon>Gulo</taxon>
    </lineage>
</organism>
<evidence type="ECO:0000256" key="1">
    <source>
        <dbReference type="ARBA" id="ARBA00022786"/>
    </source>
</evidence>
<dbReference type="GO" id="GO:0061630">
    <property type="term" value="F:ubiquitin protein ligase activity"/>
    <property type="evidence" value="ECO:0007669"/>
    <property type="project" value="TreeGrafter"/>
</dbReference>
<dbReference type="PANTHER" id="PTHR24007">
    <property type="entry name" value="BRCA1-ASSOCIATED PROTEIN"/>
    <property type="match status" value="1"/>
</dbReference>